<sequence>MEARISAMSGNSPAVNAAEEATKREKFEELVAKERDLTNFMDSFPSRRADKLAELRSKQDAIVALLEKINKLQSIAGAALPSTKQFRQMQDELEYKKMQLENTQMTQERLKEELNMRRTELDKIDTLEDKIKSELEQLAEKSDQLHKNIESYANVADMKQRAEEARVRLEELKAALARRKDVLRQTVAEKALKNTAKKAQLQENTLQIAIDKMEHKLITLHTGIYQMSDFVRTKESETNYKVLAHSVTQLADEVNGLVKQLVE</sequence>
<gene>
    <name evidence="3" type="ORF">HaLaN_24917</name>
</gene>
<organism evidence="3 4">
    <name type="scientific">Haematococcus lacustris</name>
    <name type="common">Green alga</name>
    <name type="synonym">Haematococcus pluvialis</name>
    <dbReference type="NCBI Taxonomy" id="44745"/>
    <lineage>
        <taxon>Eukaryota</taxon>
        <taxon>Viridiplantae</taxon>
        <taxon>Chlorophyta</taxon>
        <taxon>core chlorophytes</taxon>
        <taxon>Chlorophyceae</taxon>
        <taxon>CS clade</taxon>
        <taxon>Chlamydomonadales</taxon>
        <taxon>Haematococcaceae</taxon>
        <taxon>Haematococcus</taxon>
    </lineage>
</organism>
<protein>
    <submittedName>
        <fullName evidence="3">Uncharacterized protein</fullName>
    </submittedName>
</protein>
<proteinExistence type="predicted"/>
<name>A0A6A0A4X7_HAELA</name>
<dbReference type="GO" id="GO:0048487">
    <property type="term" value="F:beta-tubulin binding"/>
    <property type="evidence" value="ECO:0007669"/>
    <property type="project" value="InterPro"/>
</dbReference>
<dbReference type="AlphaFoldDB" id="A0A6A0A4X7"/>
<feature type="coiled-coil region" evidence="1">
    <location>
        <begin position="117"/>
        <end position="216"/>
    </location>
</feature>
<comment type="caution">
    <text evidence="3">The sequence shown here is derived from an EMBL/GenBank/DDBJ whole genome shotgun (WGS) entry which is preliminary data.</text>
</comment>
<evidence type="ECO:0000313" key="3">
    <source>
        <dbReference type="EMBL" id="GFH26722.1"/>
    </source>
</evidence>
<dbReference type="PANTHER" id="PTHR31432">
    <property type="entry name" value="INTRAFLAGELLAR TRANSPORT PROTEIN 74 HOMOLOG"/>
    <property type="match status" value="1"/>
</dbReference>
<evidence type="ECO:0000313" key="4">
    <source>
        <dbReference type="Proteomes" id="UP000485058"/>
    </source>
</evidence>
<dbReference type="PANTHER" id="PTHR31432:SF0">
    <property type="entry name" value="INTRAFLAGELLAR TRANSPORT PROTEIN 74 HOMOLOG"/>
    <property type="match status" value="1"/>
</dbReference>
<feature type="region of interest" description="Disordered" evidence="2">
    <location>
        <begin position="1"/>
        <end position="23"/>
    </location>
</feature>
<reference evidence="3 4" key="1">
    <citation type="submission" date="2020-02" db="EMBL/GenBank/DDBJ databases">
        <title>Draft genome sequence of Haematococcus lacustris strain NIES-144.</title>
        <authorList>
            <person name="Morimoto D."/>
            <person name="Nakagawa S."/>
            <person name="Yoshida T."/>
            <person name="Sawayama S."/>
        </authorList>
    </citation>
    <scope>NUCLEOTIDE SEQUENCE [LARGE SCALE GENOMIC DNA]</scope>
    <source>
        <strain evidence="3 4">NIES-144</strain>
    </source>
</reference>
<dbReference type="Proteomes" id="UP000485058">
    <property type="component" value="Unassembled WGS sequence"/>
</dbReference>
<evidence type="ECO:0000256" key="1">
    <source>
        <dbReference type="SAM" id="Coils"/>
    </source>
</evidence>
<evidence type="ECO:0000256" key="2">
    <source>
        <dbReference type="SAM" id="MobiDB-lite"/>
    </source>
</evidence>
<keyword evidence="4" id="KW-1185">Reference proteome</keyword>
<accession>A0A6A0A4X7</accession>
<dbReference type="EMBL" id="BLLF01003218">
    <property type="protein sequence ID" value="GFH26722.1"/>
    <property type="molecule type" value="Genomic_DNA"/>
</dbReference>
<dbReference type="GO" id="GO:0030992">
    <property type="term" value="C:intraciliary transport particle B"/>
    <property type="evidence" value="ECO:0007669"/>
    <property type="project" value="InterPro"/>
</dbReference>
<keyword evidence="1" id="KW-0175">Coiled coil</keyword>
<dbReference type="InterPro" id="IPR029602">
    <property type="entry name" value="IFT74"/>
</dbReference>
<dbReference type="GO" id="GO:0005929">
    <property type="term" value="C:cilium"/>
    <property type="evidence" value="ECO:0007669"/>
    <property type="project" value="TreeGrafter"/>
</dbReference>
<dbReference type="GO" id="GO:0035735">
    <property type="term" value="P:intraciliary transport involved in cilium assembly"/>
    <property type="evidence" value="ECO:0007669"/>
    <property type="project" value="TreeGrafter"/>
</dbReference>